<feature type="region of interest" description="Disordered" evidence="2">
    <location>
        <begin position="1208"/>
        <end position="1250"/>
    </location>
</feature>
<dbReference type="GeneID" id="103709136"/>
<organism evidence="4 5">
    <name type="scientific">Phoenix dactylifera</name>
    <name type="common">Date palm</name>
    <dbReference type="NCBI Taxonomy" id="42345"/>
    <lineage>
        <taxon>Eukaryota</taxon>
        <taxon>Viridiplantae</taxon>
        <taxon>Streptophyta</taxon>
        <taxon>Embryophyta</taxon>
        <taxon>Tracheophyta</taxon>
        <taxon>Spermatophyta</taxon>
        <taxon>Magnoliopsida</taxon>
        <taxon>Liliopsida</taxon>
        <taxon>Arecaceae</taxon>
        <taxon>Coryphoideae</taxon>
        <taxon>Phoeniceae</taxon>
        <taxon>Phoenix</taxon>
    </lineage>
</organism>
<evidence type="ECO:0000259" key="3">
    <source>
        <dbReference type="PROSITE" id="PS50102"/>
    </source>
</evidence>
<evidence type="ECO:0000313" key="4">
    <source>
        <dbReference type="Proteomes" id="UP000228380"/>
    </source>
</evidence>
<sequence>MSSAEQPPKKRKHYDAFSEPPNPPPNQSFASPPPPSPAPPPPVAPPPPPSQEEILRKRRNREEIRNLYECYRRITFCVAQKDPRLMPDLEQAYLSLITASRGCTSVQRIVAELIPRYASYCPTALEAAVKVSINMYNWSLAIIMRGEDVDGVAFQISKACIFGLVDICCTASYEAPTSSVIRGICNAVFLNVLSFFTSTFEGKDIYPIGSKEILKLQEPMEFFYELKQEQTDDKEPALHKLFELRALSLLCIFFSFPKNLLAACFELFVSGKTDVVIHQRGQYFLRQVTRHLNVGETNHDLEKTIDGTLLCADSAEPGTNFNAKPVANENTIPEKSLQQSNSSFMGMAINRDSSLRSWILLRYKKLSESLTQQAISEISFSLEKVLGSLSEQVREVDSEENDEDSFDPSKYINHPYLIHKIQHDNHVDVSKRGHSWRMHEASILDALPKNNDSAEKSAGQNAKPLHSVFPHEINIQSVGENSTNEGERVAPPSTLEMGSHEDICLEKISAPKESTTNQFLRSGIRKQLDLRNDDCREESHVGNQSLDIDLGMPASPGGEAGILPSPKQNLVVQNHVSNQYLLHYDGDPPALDVFSASKQLWLGSLGRDASETLVRLQFEDFGPLDNFSFLPGKDFALLEYRNILDAVKAREYMQGSSLWGGCLHIKFLDQGLGSRVVNGTAIGDSCHVYIGKVLTQWAKDEIMHQLMALGLRNLHVVADLASEHGLLLEFGTAEEAAHAIVHIRYQRRESGSHLYPNKGLTLNACTGDKFVSGSQLFVRQIDASVPDVELVNAFSRFGEVTGWHFDRPSGSCYIDFRSYEAADLAKSHLHGARFGPTAIHVEFRKDSFTDSNRIRISQLSSLFSSLCAKYKINQSTSFSDSHKLKKCYPSAMRDEKPTSTLWIGLPDITSPIFTDDDLMALCNVAVGNLGSVVGLARAGMQSSSWFVEFSSVDAAATALKNIRNCPGIFLQIEFRNSKAGFYHDERQPTPRKLNASGYFSSQGELCSAGLEGKSGNPCAGPFTIKPDSGIHELVSPRVNVEKLGTQVQSGQAFQSNWTVTGNADTLEVGSRKVDDFGSSVPMDLSFVGPSTSHAGEQIWQYKKQEIEPQILAQGSLPCPPMASHGVSIRPPPIQTTSFVRPFYHTPSNSWDNSGLNALNQISAGMMPNDNRHVNARPAVPFIPSSITPLSQLPGGPIQRFDQVVTVPGLPSVAPPPPPAPDVPPPLPSPPPLPLSQPPSIPPPPTSPPPHQLAAEFSKLQTGMPCLHHQWQGALSKSGVHYCMVYATREDSVACKYSNVLSEPADWPSRLDVTKRTDFRHVKTTFANTPPSKREVCRLLPSTSGDHKGPV</sequence>
<feature type="compositionally biased region" description="Pro residues" evidence="2">
    <location>
        <begin position="20"/>
        <end position="50"/>
    </location>
</feature>
<keyword evidence="4" id="KW-1185">Reference proteome</keyword>
<evidence type="ECO:0000313" key="5">
    <source>
        <dbReference type="RefSeq" id="XP_026661234.2"/>
    </source>
</evidence>
<dbReference type="InterPro" id="IPR035979">
    <property type="entry name" value="RBD_domain_sf"/>
</dbReference>
<feature type="region of interest" description="Disordered" evidence="2">
    <location>
        <begin position="1"/>
        <end position="56"/>
    </location>
</feature>
<dbReference type="PROSITE" id="PS50102">
    <property type="entry name" value="RRM"/>
    <property type="match status" value="2"/>
</dbReference>
<dbReference type="GO" id="GO:0043130">
    <property type="term" value="F:ubiquitin binding"/>
    <property type="evidence" value="ECO:0007669"/>
    <property type="project" value="TreeGrafter"/>
</dbReference>
<dbReference type="GO" id="GO:0003723">
    <property type="term" value="F:RNA binding"/>
    <property type="evidence" value="ECO:0007669"/>
    <property type="project" value="UniProtKB-UniRule"/>
</dbReference>
<dbReference type="SUPFAM" id="SSF54928">
    <property type="entry name" value="RNA-binding domain, RBD"/>
    <property type="match status" value="2"/>
</dbReference>
<dbReference type="InterPro" id="IPR000504">
    <property type="entry name" value="RRM_dom"/>
</dbReference>
<dbReference type="Pfam" id="PF00076">
    <property type="entry name" value="RRM_1"/>
    <property type="match status" value="1"/>
</dbReference>
<feature type="domain" description="RRM" evidence="3">
    <location>
        <begin position="774"/>
        <end position="846"/>
    </location>
</feature>
<keyword evidence="1" id="KW-0694">RNA-binding</keyword>
<dbReference type="InterPro" id="IPR012677">
    <property type="entry name" value="Nucleotide-bd_a/b_plait_sf"/>
</dbReference>
<dbReference type="Gene3D" id="3.30.70.330">
    <property type="match status" value="2"/>
</dbReference>
<proteinExistence type="predicted"/>
<evidence type="ECO:0000256" key="1">
    <source>
        <dbReference type="PROSITE-ProRule" id="PRU00176"/>
    </source>
</evidence>
<name>A0A8B8J5U8_PHODC</name>
<feature type="compositionally biased region" description="Pro residues" evidence="2">
    <location>
        <begin position="1212"/>
        <end position="1250"/>
    </location>
</feature>
<reference evidence="5" key="2">
    <citation type="submission" date="2025-08" db="UniProtKB">
        <authorList>
            <consortium name="RefSeq"/>
        </authorList>
    </citation>
    <scope>IDENTIFICATION</scope>
    <source>
        <tissue evidence="5">Young leaves</tissue>
    </source>
</reference>
<evidence type="ECO:0000256" key="2">
    <source>
        <dbReference type="SAM" id="MobiDB-lite"/>
    </source>
</evidence>
<dbReference type="CDD" id="cd00590">
    <property type="entry name" value="RRM_SF"/>
    <property type="match status" value="2"/>
</dbReference>
<dbReference type="PANTHER" id="PTHR21494">
    <property type="entry name" value="ACTIVATING SIGNAL COINTEGRATOR 1 COMPLEX SUBUNIT 2 ASC-1 COMPLEX SUBUNIT P100"/>
    <property type="match status" value="1"/>
</dbReference>
<dbReference type="InterPro" id="IPR052586">
    <property type="entry name" value="ASCC2"/>
</dbReference>
<dbReference type="Pfam" id="PF07744">
    <property type="entry name" value="SPOC"/>
    <property type="match status" value="1"/>
</dbReference>
<feature type="domain" description="RRM" evidence="3">
    <location>
        <begin position="598"/>
        <end position="670"/>
    </location>
</feature>
<gene>
    <name evidence="5" type="primary">LOC103709136</name>
</gene>
<dbReference type="RefSeq" id="XP_026661234.2">
    <property type="nucleotide sequence ID" value="XM_026805433.2"/>
</dbReference>
<dbReference type="Proteomes" id="UP000228380">
    <property type="component" value="Chromosome 16"/>
</dbReference>
<protein>
    <submittedName>
        <fullName evidence="5">Uncharacterized protein LOC103709136 isoform X2</fullName>
    </submittedName>
</protein>
<dbReference type="PANTHER" id="PTHR21494:SF2">
    <property type="entry name" value="NUCLEIC ACID BINDING PROTEIN"/>
    <property type="match status" value="1"/>
</dbReference>
<reference evidence="4" key="1">
    <citation type="journal article" date="2019" name="Nat. Commun.">
        <title>Genome-wide association mapping of date palm fruit traits.</title>
        <authorList>
            <person name="Hazzouri K.M."/>
            <person name="Gros-Balthazard M."/>
            <person name="Flowers J.M."/>
            <person name="Copetti D."/>
            <person name="Lemansour A."/>
            <person name="Lebrun M."/>
            <person name="Masmoudi K."/>
            <person name="Ferrand S."/>
            <person name="Dhar M.I."/>
            <person name="Fresquez Z.A."/>
            <person name="Rosas U."/>
            <person name="Zhang J."/>
            <person name="Talag J."/>
            <person name="Lee S."/>
            <person name="Kudrna D."/>
            <person name="Powell R.F."/>
            <person name="Leitch I.J."/>
            <person name="Krueger R.R."/>
            <person name="Wing R.A."/>
            <person name="Amiri K.M.A."/>
            <person name="Purugganan M.D."/>
        </authorList>
    </citation>
    <scope>NUCLEOTIDE SEQUENCE [LARGE SCALE GENOMIC DNA]</scope>
    <source>
        <strain evidence="4">cv. Khalas</strain>
    </source>
</reference>
<accession>A0A8B8J5U8</accession>
<dbReference type="InterPro" id="IPR012921">
    <property type="entry name" value="SPOC_C"/>
</dbReference>
<dbReference type="SMART" id="SM00360">
    <property type="entry name" value="RRM"/>
    <property type="match status" value="2"/>
</dbReference>